<dbReference type="RefSeq" id="WP_190021731.1">
    <property type="nucleotide sequence ID" value="NZ_BMUT01000004.1"/>
</dbReference>
<evidence type="ECO:0000256" key="1">
    <source>
        <dbReference type="SAM" id="MobiDB-lite"/>
    </source>
</evidence>
<protein>
    <recommendedName>
        <fullName evidence="4">Sigma-like protein</fullName>
    </recommendedName>
</protein>
<comment type="caution">
    <text evidence="2">The sequence shown here is derived from an EMBL/GenBank/DDBJ whole genome shotgun (WGS) entry which is preliminary data.</text>
</comment>
<keyword evidence="3" id="KW-1185">Reference proteome</keyword>
<proteinExistence type="predicted"/>
<evidence type="ECO:0000313" key="2">
    <source>
        <dbReference type="EMBL" id="GGX78428.1"/>
    </source>
</evidence>
<feature type="region of interest" description="Disordered" evidence="1">
    <location>
        <begin position="1"/>
        <end position="45"/>
    </location>
</feature>
<dbReference type="Proteomes" id="UP000659223">
    <property type="component" value="Unassembled WGS sequence"/>
</dbReference>
<gene>
    <name evidence="2" type="ORF">GCM10010324_24980</name>
</gene>
<accession>A0ABQ2YBM9</accession>
<name>A0ABQ2YBM9_9ACTN</name>
<dbReference type="EMBL" id="BMUT01000004">
    <property type="protein sequence ID" value="GGX78428.1"/>
    <property type="molecule type" value="Genomic_DNA"/>
</dbReference>
<reference evidence="3" key="1">
    <citation type="journal article" date="2019" name="Int. J. Syst. Evol. Microbiol.">
        <title>The Global Catalogue of Microorganisms (GCM) 10K type strain sequencing project: providing services to taxonomists for standard genome sequencing and annotation.</title>
        <authorList>
            <consortium name="The Broad Institute Genomics Platform"/>
            <consortium name="The Broad Institute Genome Sequencing Center for Infectious Disease"/>
            <person name="Wu L."/>
            <person name="Ma J."/>
        </authorList>
    </citation>
    <scope>NUCLEOTIDE SEQUENCE [LARGE SCALE GENOMIC DNA]</scope>
    <source>
        <strain evidence="3">JCM 4586</strain>
    </source>
</reference>
<evidence type="ECO:0000313" key="3">
    <source>
        <dbReference type="Proteomes" id="UP000659223"/>
    </source>
</evidence>
<evidence type="ECO:0008006" key="4">
    <source>
        <dbReference type="Google" id="ProtNLM"/>
    </source>
</evidence>
<sequence>MSDERKLTPGVATPQDDHPTGGPFNAAQQFAPPPDDHATIGEPIALKGDKVLKKKPLPGDELVVMDDHATGDKPKPASGLV</sequence>
<organism evidence="2 3">
    <name type="scientific">Streptomyces hiroshimensis</name>
    <dbReference type="NCBI Taxonomy" id="66424"/>
    <lineage>
        <taxon>Bacteria</taxon>
        <taxon>Bacillati</taxon>
        <taxon>Actinomycetota</taxon>
        <taxon>Actinomycetes</taxon>
        <taxon>Kitasatosporales</taxon>
        <taxon>Streptomycetaceae</taxon>
        <taxon>Streptomyces</taxon>
    </lineage>
</organism>